<gene>
    <name evidence="1" type="ORF">UFOPK3444_00411</name>
</gene>
<proteinExistence type="predicted"/>
<accession>A0A6J7DDE4</accession>
<reference evidence="1" key="1">
    <citation type="submission" date="2020-05" db="EMBL/GenBank/DDBJ databases">
        <authorList>
            <person name="Chiriac C."/>
            <person name="Salcher M."/>
            <person name="Ghai R."/>
            <person name="Kavagutti S V."/>
        </authorList>
    </citation>
    <scope>NUCLEOTIDE SEQUENCE</scope>
</reference>
<sequence>MTRRSISIVVAATTVAVAMCAVAPAGATTPPYTMQKHVYGKRYCEMAAVFLEGQGLKVDIYNSFNQSTCPTSLWNSAITGSAMNAAKTALGAIAIATNGPRWWSFDEIGGVMAPQVVKFGNLGLQHAAVLHFAGLAQPPAFTEFQVIRTSTWVWNKGTYVRVLTSPAGRKFIMQSWTTQVSTKVTASKVNTLATGAHPLLTLPAGWKYKAYKATKKVTVVAPGTMQLVQDNLKNVYSRLP</sequence>
<organism evidence="1">
    <name type="scientific">freshwater metagenome</name>
    <dbReference type="NCBI Taxonomy" id="449393"/>
    <lineage>
        <taxon>unclassified sequences</taxon>
        <taxon>metagenomes</taxon>
        <taxon>ecological metagenomes</taxon>
    </lineage>
</organism>
<dbReference type="AlphaFoldDB" id="A0A6J7DDE4"/>
<dbReference type="EMBL" id="CAFBLU010000004">
    <property type="protein sequence ID" value="CAB4865213.1"/>
    <property type="molecule type" value="Genomic_DNA"/>
</dbReference>
<protein>
    <submittedName>
        <fullName evidence="1">Unannotated protein</fullName>
    </submittedName>
</protein>
<name>A0A6J7DDE4_9ZZZZ</name>
<evidence type="ECO:0000313" key="1">
    <source>
        <dbReference type="EMBL" id="CAB4865213.1"/>
    </source>
</evidence>